<dbReference type="OrthoDB" id="9008848at2"/>
<dbReference type="RefSeq" id="WP_153819929.1">
    <property type="nucleotide sequence ID" value="NZ_WJIE01000004.1"/>
</dbReference>
<feature type="domain" description="Peptidase S1" evidence="2">
    <location>
        <begin position="42"/>
        <end position="610"/>
    </location>
</feature>
<protein>
    <submittedName>
        <fullName evidence="3">Trypsin-like serine protease</fullName>
    </submittedName>
</protein>
<keyword evidence="1" id="KW-0732">Signal</keyword>
<evidence type="ECO:0000256" key="1">
    <source>
        <dbReference type="SAM" id="SignalP"/>
    </source>
</evidence>
<dbReference type="InterPro" id="IPR018114">
    <property type="entry name" value="TRYPSIN_HIS"/>
</dbReference>
<dbReference type="SUPFAM" id="SSF89372">
    <property type="entry name" value="Fucose-specific lectin"/>
    <property type="match status" value="2"/>
</dbReference>
<dbReference type="GO" id="GO:0006508">
    <property type="term" value="P:proteolysis"/>
    <property type="evidence" value="ECO:0007669"/>
    <property type="project" value="UniProtKB-KW"/>
</dbReference>
<dbReference type="Proteomes" id="UP000440224">
    <property type="component" value="Unassembled WGS sequence"/>
</dbReference>
<dbReference type="Gene3D" id="2.120.10.70">
    <property type="entry name" value="Fucose-specific lectin"/>
    <property type="match status" value="2"/>
</dbReference>
<feature type="chain" id="PRO_5026857866" evidence="1">
    <location>
        <begin position="29"/>
        <end position="618"/>
    </location>
</feature>
<feature type="signal peptide" evidence="1">
    <location>
        <begin position="1"/>
        <end position="28"/>
    </location>
</feature>
<dbReference type="AlphaFoldDB" id="A0A6N7PQH7"/>
<accession>A0A6N7PQH7</accession>
<dbReference type="PROSITE" id="PS50240">
    <property type="entry name" value="TRYPSIN_DOM"/>
    <property type="match status" value="1"/>
</dbReference>
<keyword evidence="4" id="KW-1185">Reference proteome</keyword>
<gene>
    <name evidence="3" type="ORF">GF068_14105</name>
</gene>
<dbReference type="InterPro" id="IPR043504">
    <property type="entry name" value="Peptidase_S1_PA_chymotrypsin"/>
</dbReference>
<reference evidence="3 4" key="1">
    <citation type="submission" date="2019-10" db="EMBL/GenBank/DDBJ databases">
        <title>A soil myxobacterium in the family Polyangiaceae.</title>
        <authorList>
            <person name="Li Y."/>
            <person name="Wang J."/>
        </authorList>
    </citation>
    <scope>NUCLEOTIDE SEQUENCE [LARGE SCALE GENOMIC DNA]</scope>
    <source>
        <strain evidence="3 4">DSM 14734</strain>
    </source>
</reference>
<dbReference type="Gene3D" id="2.40.10.10">
    <property type="entry name" value="Trypsin-like serine proteases"/>
    <property type="match status" value="1"/>
</dbReference>
<keyword evidence="3" id="KW-0378">Hydrolase</keyword>
<dbReference type="Pfam" id="PF26607">
    <property type="entry name" value="DUF8189"/>
    <property type="match status" value="1"/>
</dbReference>
<organism evidence="3 4">
    <name type="scientific">Polyangium spumosum</name>
    <dbReference type="NCBI Taxonomy" id="889282"/>
    <lineage>
        <taxon>Bacteria</taxon>
        <taxon>Pseudomonadati</taxon>
        <taxon>Myxococcota</taxon>
        <taxon>Polyangia</taxon>
        <taxon>Polyangiales</taxon>
        <taxon>Polyangiaceae</taxon>
        <taxon>Polyangium</taxon>
    </lineage>
</organism>
<dbReference type="SUPFAM" id="SSF50494">
    <property type="entry name" value="Trypsin-like serine proteases"/>
    <property type="match status" value="1"/>
</dbReference>
<proteinExistence type="predicted"/>
<comment type="caution">
    <text evidence="3">The sequence shown here is derived from an EMBL/GenBank/DDBJ whole genome shotgun (WGS) entry which is preliminary data.</text>
</comment>
<dbReference type="EMBL" id="WJIE01000004">
    <property type="protein sequence ID" value="MRG93056.1"/>
    <property type="molecule type" value="Genomic_DNA"/>
</dbReference>
<keyword evidence="3" id="KW-0645">Protease</keyword>
<dbReference type="Pfam" id="PF00089">
    <property type="entry name" value="Trypsin"/>
    <property type="match status" value="1"/>
</dbReference>
<evidence type="ECO:0000313" key="4">
    <source>
        <dbReference type="Proteomes" id="UP000440224"/>
    </source>
</evidence>
<dbReference type="GO" id="GO:0004252">
    <property type="term" value="F:serine-type endopeptidase activity"/>
    <property type="evidence" value="ECO:0007669"/>
    <property type="project" value="InterPro"/>
</dbReference>
<evidence type="ECO:0000313" key="3">
    <source>
        <dbReference type="EMBL" id="MRG93056.1"/>
    </source>
</evidence>
<dbReference type="InterPro" id="IPR009003">
    <property type="entry name" value="Peptidase_S1_PA"/>
</dbReference>
<name>A0A6N7PQH7_9BACT</name>
<dbReference type="InterPro" id="IPR058502">
    <property type="entry name" value="PLL-like_beta-prop"/>
</dbReference>
<evidence type="ECO:0000259" key="2">
    <source>
        <dbReference type="PROSITE" id="PS50240"/>
    </source>
</evidence>
<sequence length="618" mass="65890">MYDLLLSKRAAIAPAAILPFLFALGCGAAGEDEGVDGAESAIMLGDGNDTSSPARNAVVRIETGGGLCTGTLVASDLVLTAGHCVDMLRTPGTPTGDWNEWETPGAWYTFQQPITIRIGLTTSSTITRTSTQYSLPSGNDAFLLRLSSPVSSSIAAPSKVMTRLPANVSAASFFGTTDLEMVGFGGTGRLVSLGGSVARTPGCVSAASNRLNCFARDDLNKLTHRRYDGTWQPWVTNGSVSLEGTPSCVSWGTNRIDCFYRRTDSRLGHLWSNDNGATIPTPEDLGGAIASDPECVSWGSGRLDCFARGGDNRLKHIWYQSNVGWGAWATLGTLTFSGKPSCVAWGSNRLDCFVRDTSNTVDHIYWNGSAWSPWESMGAQVVYSDPRCVSHASNNIDCVARGSDSALKHLRYNGAWQPWANRGGLFTGAPTCSSWGVNRLDCFGYQNGELLHAAVISGSWTPWLHIGHGILNDPSCVSWGTNRIDCMAHGQGNVMRAQWWDGSAWSGGELATTRQVGRSLFTCMGMGPGCYLDSPNKFLVQGVTDDVVRGGDSGGPLFVTDSSGQRWVVGVVQGYNGDYSRYTATFGTGGPDPLGRNVGSMRNWLENALGASQTGTPQ</sequence>
<dbReference type="CDD" id="cd22954">
    <property type="entry name" value="PLL_lectin"/>
    <property type="match status" value="1"/>
</dbReference>
<dbReference type="PROSITE" id="PS00134">
    <property type="entry name" value="TRYPSIN_HIS"/>
    <property type="match status" value="1"/>
</dbReference>
<dbReference type="InterPro" id="IPR001254">
    <property type="entry name" value="Trypsin_dom"/>
</dbReference>